<dbReference type="FunFam" id="3.90.1410.10:FF:000007">
    <property type="entry name" value="Ribosomal lysine N-methyltransferase 4"/>
    <property type="match status" value="1"/>
</dbReference>
<dbReference type="CDD" id="cd19178">
    <property type="entry name" value="SET_SETD6"/>
    <property type="match status" value="1"/>
</dbReference>
<gene>
    <name evidence="6" type="ORF">LY79DRAFT_136881</name>
</gene>
<comment type="caution">
    <text evidence="6">The sequence shown here is derived from an EMBL/GenBank/DDBJ whole genome shotgun (WGS) entry which is preliminary data.</text>
</comment>
<evidence type="ECO:0000259" key="5">
    <source>
        <dbReference type="PROSITE" id="PS50280"/>
    </source>
</evidence>
<keyword evidence="2" id="KW-0808">Transferase</keyword>
<dbReference type="GO" id="GO:0032259">
    <property type="term" value="P:methylation"/>
    <property type="evidence" value="ECO:0007669"/>
    <property type="project" value="UniProtKB-KW"/>
</dbReference>
<keyword evidence="7" id="KW-1185">Reference proteome</keyword>
<evidence type="ECO:0000256" key="4">
    <source>
        <dbReference type="SAM" id="MobiDB-lite"/>
    </source>
</evidence>
<feature type="region of interest" description="Disordered" evidence="4">
    <location>
        <begin position="452"/>
        <end position="478"/>
    </location>
</feature>
<reference evidence="6" key="1">
    <citation type="submission" date="2021-06" db="EMBL/GenBank/DDBJ databases">
        <title>Comparative genomics, transcriptomics and evolutionary studies reveal genomic signatures of adaptation to plant cell wall in hemibiotrophic fungi.</title>
        <authorList>
            <consortium name="DOE Joint Genome Institute"/>
            <person name="Baroncelli R."/>
            <person name="Diaz J.F."/>
            <person name="Benocci T."/>
            <person name="Peng M."/>
            <person name="Battaglia E."/>
            <person name="Haridas S."/>
            <person name="Andreopoulos W."/>
            <person name="Labutti K."/>
            <person name="Pangilinan J."/>
            <person name="Floch G.L."/>
            <person name="Makela M.R."/>
            <person name="Henrissat B."/>
            <person name="Grigoriev I.V."/>
            <person name="Crouch J.A."/>
            <person name="De Vries R.P."/>
            <person name="Sukno S.A."/>
            <person name="Thon M.R."/>
        </authorList>
    </citation>
    <scope>NUCLEOTIDE SEQUENCE</scope>
    <source>
        <strain evidence="6">CBS 125086</strain>
    </source>
</reference>
<dbReference type="InterPro" id="IPR046341">
    <property type="entry name" value="SET_dom_sf"/>
</dbReference>
<organism evidence="6 7">
    <name type="scientific">Colletotrichum navitas</name>
    <dbReference type="NCBI Taxonomy" id="681940"/>
    <lineage>
        <taxon>Eukaryota</taxon>
        <taxon>Fungi</taxon>
        <taxon>Dikarya</taxon>
        <taxon>Ascomycota</taxon>
        <taxon>Pezizomycotina</taxon>
        <taxon>Sordariomycetes</taxon>
        <taxon>Hypocreomycetidae</taxon>
        <taxon>Glomerellales</taxon>
        <taxon>Glomerellaceae</taxon>
        <taxon>Colletotrichum</taxon>
        <taxon>Colletotrichum graminicola species complex</taxon>
    </lineage>
</organism>
<dbReference type="PANTHER" id="PTHR13271">
    <property type="entry name" value="UNCHARACTERIZED PUTATIVE METHYLTRANSFERASE"/>
    <property type="match status" value="1"/>
</dbReference>
<dbReference type="Pfam" id="PF00856">
    <property type="entry name" value="SET"/>
    <property type="match status" value="1"/>
</dbReference>
<evidence type="ECO:0000313" key="6">
    <source>
        <dbReference type="EMBL" id="KAK1564219.1"/>
    </source>
</evidence>
<dbReference type="Pfam" id="PF09273">
    <property type="entry name" value="Rubis-subs-bind"/>
    <property type="match status" value="1"/>
</dbReference>
<dbReference type="PANTHER" id="PTHR13271:SF34">
    <property type="entry name" value="N-LYSINE METHYLTRANSFERASE SETD6"/>
    <property type="match status" value="1"/>
</dbReference>
<dbReference type="SUPFAM" id="SSF82199">
    <property type="entry name" value="SET domain"/>
    <property type="match status" value="1"/>
</dbReference>
<dbReference type="InterPro" id="IPR015353">
    <property type="entry name" value="Rubisco_LSMT_subst-bd"/>
</dbReference>
<dbReference type="InterPro" id="IPR044430">
    <property type="entry name" value="SETD6_SET"/>
</dbReference>
<dbReference type="InterPro" id="IPR036464">
    <property type="entry name" value="Rubisco_LSMT_subst-bd_sf"/>
</dbReference>
<dbReference type="AlphaFoldDB" id="A0AAD8UWS6"/>
<keyword evidence="1" id="KW-0489">Methyltransferase</keyword>
<dbReference type="InterPro" id="IPR050600">
    <property type="entry name" value="SETD3_SETD6_MTase"/>
</dbReference>
<proteinExistence type="predicted"/>
<evidence type="ECO:0000313" key="7">
    <source>
        <dbReference type="Proteomes" id="UP001230504"/>
    </source>
</evidence>
<sequence>MATIDSFQTASAKFLSWFKSLPGATFHDDIQIVDLRGQNAGRGIVATKDIAPETVLFAIPRKSIINVETSELPKKIPQVFTGNDGDDEDMENEPLDSWGSLILVMIYEYLQGDASPWKTYFEVLPENFDTLMFWESPDLEYLKGSAVLSKIGKDEADEMFRSRILPVISANPGIFFSQGVSPPSKSELLQLAHQMGSIIMAYAFDLENEEEPEQEDEEWVEDREGKTMLGMVPMADILNADAEFNAHVNHGEDDLSVTALRPIKAGEEILNYYGPHPNSELLRRYGYVTPKHSRYDVVEIPWDLVQSTLNEQLRLTDEVWKQVAEHVDPEDLEDVFVLERESGEPDSEGCLTTPAKVQEVSAELEEQLKDVLKAIKKVRGDLIPDKRKRDEVYQCVVVSTLQKLLVQYPTTAEEDEAMLASGNLTSRQKMAVEVRLGEKRLIKEALQVAGLGNSAAGAEEVAADEGQERSSKRARTAQ</sequence>
<dbReference type="EMBL" id="JAHLJV010000199">
    <property type="protein sequence ID" value="KAK1564219.1"/>
    <property type="molecule type" value="Genomic_DNA"/>
</dbReference>
<dbReference type="GO" id="GO:0016279">
    <property type="term" value="F:protein-lysine N-methyltransferase activity"/>
    <property type="evidence" value="ECO:0007669"/>
    <property type="project" value="InterPro"/>
</dbReference>
<dbReference type="RefSeq" id="XP_060407030.1">
    <property type="nucleotide sequence ID" value="XM_060550916.1"/>
</dbReference>
<evidence type="ECO:0000256" key="1">
    <source>
        <dbReference type="ARBA" id="ARBA00022603"/>
    </source>
</evidence>
<dbReference type="Gene3D" id="3.90.1420.10">
    <property type="entry name" value="Rubisco LSMT, substrate-binding domain"/>
    <property type="match status" value="1"/>
</dbReference>
<dbReference type="Proteomes" id="UP001230504">
    <property type="component" value="Unassembled WGS sequence"/>
</dbReference>
<name>A0AAD8UWS6_9PEZI</name>
<dbReference type="PROSITE" id="PS50280">
    <property type="entry name" value="SET"/>
    <property type="match status" value="1"/>
</dbReference>
<dbReference type="GeneID" id="85435156"/>
<evidence type="ECO:0000256" key="2">
    <source>
        <dbReference type="ARBA" id="ARBA00022679"/>
    </source>
</evidence>
<dbReference type="Gene3D" id="3.90.1410.10">
    <property type="entry name" value="set domain protein methyltransferase, domain 1"/>
    <property type="match status" value="1"/>
</dbReference>
<accession>A0AAD8UWS6</accession>
<dbReference type="SUPFAM" id="SSF81822">
    <property type="entry name" value="RuBisCo LSMT C-terminal, substrate-binding domain"/>
    <property type="match status" value="1"/>
</dbReference>
<dbReference type="GO" id="GO:0005634">
    <property type="term" value="C:nucleus"/>
    <property type="evidence" value="ECO:0007669"/>
    <property type="project" value="TreeGrafter"/>
</dbReference>
<protein>
    <submittedName>
        <fullName evidence="6">SET domain-containing protein</fullName>
    </submittedName>
</protein>
<feature type="domain" description="SET" evidence="5">
    <location>
        <begin position="28"/>
        <end position="274"/>
    </location>
</feature>
<evidence type="ECO:0000256" key="3">
    <source>
        <dbReference type="ARBA" id="ARBA00022691"/>
    </source>
</evidence>
<keyword evidence="3" id="KW-0949">S-adenosyl-L-methionine</keyword>
<dbReference type="InterPro" id="IPR001214">
    <property type="entry name" value="SET_dom"/>
</dbReference>